<comment type="similarity">
    <text evidence="1">Belongs to the MlaA family.</text>
</comment>
<dbReference type="PANTHER" id="PTHR30035">
    <property type="entry name" value="LIPOPROTEIN VACJ-RELATED"/>
    <property type="match status" value="1"/>
</dbReference>
<accession>A0A2W6NEQ5</accession>
<evidence type="ECO:0000313" key="5">
    <source>
        <dbReference type="Proteomes" id="UP000249746"/>
    </source>
</evidence>
<evidence type="ECO:0000256" key="1">
    <source>
        <dbReference type="ARBA" id="ARBA00010634"/>
    </source>
</evidence>
<dbReference type="AlphaFoldDB" id="A0A2W6NEQ5"/>
<sequence>MKFLLALLLCLFVLNAQEIDYTEFEEEYKTQVINDPFESYNRVMTKFNWGLYDYVLSPTLNVYNKITPKGLRLGVNNFFDNLGAPLRFVTHLLQFRVKNAFDELGRFALNSTFGLGGVLDIATPNGLYLKESDFGVMLNTWGVDGGFHIVLPFLGPKNFRDVLTMPLNAFAYPVSYVEPFWASAGIYTYKELNYIAIHKNTIETFRNDSLDSYILLRNSYEQNRNSLSKD</sequence>
<dbReference type="GO" id="GO:0016020">
    <property type="term" value="C:membrane"/>
    <property type="evidence" value="ECO:0007669"/>
    <property type="project" value="InterPro"/>
</dbReference>
<dbReference type="PRINTS" id="PR01805">
    <property type="entry name" value="VACJLIPOPROT"/>
</dbReference>
<evidence type="ECO:0000313" key="4">
    <source>
        <dbReference type="EMBL" id="PZT47470.1"/>
    </source>
</evidence>
<dbReference type="GO" id="GO:0120010">
    <property type="term" value="P:intermembrane phospholipid transfer"/>
    <property type="evidence" value="ECO:0007669"/>
    <property type="project" value="TreeGrafter"/>
</dbReference>
<dbReference type="InterPro" id="IPR007428">
    <property type="entry name" value="MlaA"/>
</dbReference>
<evidence type="ECO:0000256" key="2">
    <source>
        <dbReference type="ARBA" id="ARBA00022729"/>
    </source>
</evidence>
<keyword evidence="2 3" id="KW-0732">Signal</keyword>
<evidence type="ECO:0000256" key="3">
    <source>
        <dbReference type="SAM" id="SignalP"/>
    </source>
</evidence>
<comment type="caution">
    <text evidence="4">The sequence shown here is derived from an EMBL/GenBank/DDBJ whole genome shotgun (WGS) entry which is preliminary data.</text>
</comment>
<feature type="signal peptide" evidence="3">
    <location>
        <begin position="1"/>
        <end position="18"/>
    </location>
</feature>
<reference evidence="4 5" key="1">
    <citation type="submission" date="2017-03" db="EMBL/GenBank/DDBJ databases">
        <title>Genomic and clinical evidence uncovers the enterohepatic species Helicobacter valdiviensis as a potential human intestinal pathogen.</title>
        <authorList>
            <person name="Fresia P."/>
            <person name="Jara R."/>
            <person name="Sierra R."/>
            <person name="Ferres I."/>
            <person name="Greif G."/>
            <person name="Iraola G."/>
            <person name="Collado L."/>
        </authorList>
    </citation>
    <scope>NUCLEOTIDE SEQUENCE [LARGE SCALE GENOMIC DNA]</scope>
    <source>
        <strain evidence="4 5">WBE14</strain>
    </source>
</reference>
<dbReference type="EMBL" id="NBIU01000033">
    <property type="protein sequence ID" value="PZT47470.1"/>
    <property type="molecule type" value="Genomic_DNA"/>
</dbReference>
<feature type="chain" id="PRO_5016103507" description="ABC transporter" evidence="3">
    <location>
        <begin position="19"/>
        <end position="230"/>
    </location>
</feature>
<dbReference type="PANTHER" id="PTHR30035:SF3">
    <property type="entry name" value="INTERMEMBRANE PHOSPHOLIPID TRANSPORT SYSTEM LIPOPROTEIN MLAA"/>
    <property type="match status" value="1"/>
</dbReference>
<dbReference type="RefSeq" id="WP_111230460.1">
    <property type="nucleotide sequence ID" value="NZ_NBIU01000033.1"/>
</dbReference>
<gene>
    <name evidence="4" type="ORF">B6S12_08950</name>
</gene>
<keyword evidence="5" id="KW-1185">Reference proteome</keyword>
<evidence type="ECO:0008006" key="6">
    <source>
        <dbReference type="Google" id="ProtNLM"/>
    </source>
</evidence>
<dbReference type="Proteomes" id="UP000249746">
    <property type="component" value="Unassembled WGS sequence"/>
</dbReference>
<dbReference type="Pfam" id="PF04333">
    <property type="entry name" value="MlaA"/>
    <property type="match status" value="1"/>
</dbReference>
<proteinExistence type="inferred from homology"/>
<name>A0A2W6NEQ5_9HELI</name>
<organism evidence="4 5">
    <name type="scientific">Helicobacter valdiviensis</name>
    <dbReference type="NCBI Taxonomy" id="1458358"/>
    <lineage>
        <taxon>Bacteria</taxon>
        <taxon>Pseudomonadati</taxon>
        <taxon>Campylobacterota</taxon>
        <taxon>Epsilonproteobacteria</taxon>
        <taxon>Campylobacterales</taxon>
        <taxon>Helicobacteraceae</taxon>
        <taxon>Helicobacter</taxon>
    </lineage>
</organism>
<protein>
    <recommendedName>
        <fullName evidence="6">ABC transporter</fullName>
    </recommendedName>
</protein>
<dbReference type="OrthoDB" id="9785326at2"/>